<keyword evidence="10" id="KW-0732">Signal</keyword>
<organism evidence="14 15">
    <name type="scientific">Thiorhodovibrio winogradskyi</name>
    <dbReference type="NCBI Taxonomy" id="77007"/>
    <lineage>
        <taxon>Bacteria</taxon>
        <taxon>Pseudomonadati</taxon>
        <taxon>Pseudomonadota</taxon>
        <taxon>Gammaproteobacteria</taxon>
        <taxon>Chromatiales</taxon>
        <taxon>Chromatiaceae</taxon>
        <taxon>Thiorhodovibrio</taxon>
    </lineage>
</organism>
<feature type="compositionally biased region" description="Low complexity" evidence="8">
    <location>
        <begin position="31"/>
        <end position="42"/>
    </location>
</feature>
<comment type="subcellular location">
    <subcellularLocation>
        <location evidence="1">Cell membrane</location>
        <topology evidence="1">Multi-pass membrane protein</topology>
    </subcellularLocation>
</comment>
<evidence type="ECO:0000256" key="3">
    <source>
        <dbReference type="ARBA" id="ARBA00022475"/>
    </source>
</evidence>
<evidence type="ECO:0000313" key="14">
    <source>
        <dbReference type="EMBL" id="WPL18090.1"/>
    </source>
</evidence>
<dbReference type="Pfam" id="PF21082">
    <property type="entry name" value="MS_channel_3rd"/>
    <property type="match status" value="1"/>
</dbReference>
<evidence type="ECO:0000256" key="5">
    <source>
        <dbReference type="ARBA" id="ARBA00022989"/>
    </source>
</evidence>
<dbReference type="Pfam" id="PF00924">
    <property type="entry name" value="MS_channel_2nd"/>
    <property type="match status" value="1"/>
</dbReference>
<evidence type="ECO:0000259" key="11">
    <source>
        <dbReference type="Pfam" id="PF00924"/>
    </source>
</evidence>
<keyword evidence="5 9" id="KW-1133">Transmembrane helix</keyword>
<evidence type="ECO:0000259" key="13">
    <source>
        <dbReference type="Pfam" id="PF21088"/>
    </source>
</evidence>
<feature type="transmembrane region" description="Helical" evidence="9">
    <location>
        <begin position="570"/>
        <end position="589"/>
    </location>
</feature>
<name>A0ABZ0SC06_9GAMM</name>
<dbReference type="SUPFAM" id="SSF50182">
    <property type="entry name" value="Sm-like ribonucleoproteins"/>
    <property type="match status" value="1"/>
</dbReference>
<feature type="transmembrane region" description="Helical" evidence="9">
    <location>
        <begin position="647"/>
        <end position="667"/>
    </location>
</feature>
<dbReference type="InterPro" id="IPR049142">
    <property type="entry name" value="MS_channel_1st"/>
</dbReference>
<dbReference type="Gene3D" id="1.10.287.1260">
    <property type="match status" value="1"/>
</dbReference>
<dbReference type="SUPFAM" id="SSF82861">
    <property type="entry name" value="Mechanosensitive channel protein MscS (YggB), transmembrane region"/>
    <property type="match status" value="1"/>
</dbReference>
<protein>
    <submittedName>
        <fullName evidence="14">Small-conductance mechanosensitive channel</fullName>
    </submittedName>
</protein>
<feature type="chain" id="PRO_5047038741" evidence="10">
    <location>
        <begin position="22"/>
        <end position="922"/>
    </location>
</feature>
<dbReference type="InterPro" id="IPR023408">
    <property type="entry name" value="MscS_beta-dom_sf"/>
</dbReference>
<dbReference type="PANTHER" id="PTHR30566">
    <property type="entry name" value="YNAI-RELATED MECHANOSENSITIVE ION CHANNEL"/>
    <property type="match status" value="1"/>
</dbReference>
<feature type="compositionally biased region" description="Basic and acidic residues" evidence="8">
    <location>
        <begin position="43"/>
        <end position="53"/>
    </location>
</feature>
<evidence type="ECO:0000256" key="4">
    <source>
        <dbReference type="ARBA" id="ARBA00022692"/>
    </source>
</evidence>
<proteinExistence type="inferred from homology"/>
<keyword evidence="3" id="KW-1003">Cell membrane</keyword>
<evidence type="ECO:0000313" key="15">
    <source>
        <dbReference type="Proteomes" id="UP001432180"/>
    </source>
</evidence>
<dbReference type="InterPro" id="IPR010920">
    <property type="entry name" value="LSM_dom_sf"/>
</dbReference>
<feature type="transmembrane region" description="Helical" evidence="9">
    <location>
        <begin position="688"/>
        <end position="712"/>
    </location>
</feature>
<dbReference type="InterPro" id="IPR011066">
    <property type="entry name" value="MscS_channel_C_sf"/>
</dbReference>
<feature type="coiled-coil region" evidence="7">
    <location>
        <begin position="273"/>
        <end position="365"/>
    </location>
</feature>
<dbReference type="Proteomes" id="UP001432180">
    <property type="component" value="Chromosome"/>
</dbReference>
<dbReference type="Gene3D" id="2.30.30.60">
    <property type="match status" value="1"/>
</dbReference>
<evidence type="ECO:0000256" key="6">
    <source>
        <dbReference type="ARBA" id="ARBA00023136"/>
    </source>
</evidence>
<reference evidence="14 15" key="1">
    <citation type="journal article" date="2023" name="Microorganisms">
        <title>Thiorhodovibrio frisius and Trv. litoralis spp. nov., Two Novel Members from a Clade of Fastidious Purple Sulfur Bacteria That Exhibit Unique Red-Shifted Light-Harvesting Capabilities.</title>
        <authorList>
            <person name="Methner A."/>
            <person name="Kuzyk S.B."/>
            <person name="Petersen J."/>
            <person name="Bauer S."/>
            <person name="Brinkmann H."/>
            <person name="Sichau K."/>
            <person name="Wanner G."/>
            <person name="Wolf J."/>
            <person name="Neumann-Schaal M."/>
            <person name="Henke P."/>
            <person name="Tank M."/>
            <person name="Sproer C."/>
            <person name="Bunk B."/>
            <person name="Overmann J."/>
        </authorList>
    </citation>
    <scope>NUCLEOTIDE SEQUENCE [LARGE SCALE GENOMIC DNA]</scope>
    <source>
        <strain evidence="14 15">DSM 6702</strain>
    </source>
</reference>
<feature type="domain" description="Mechanosensitive ion channel transmembrane helices 2/3" evidence="13">
    <location>
        <begin position="698"/>
        <end position="737"/>
    </location>
</feature>
<feature type="signal peptide" evidence="10">
    <location>
        <begin position="1"/>
        <end position="21"/>
    </location>
</feature>
<dbReference type="PANTHER" id="PTHR30566:SF25">
    <property type="entry name" value="INNER MEMBRANE PROTEIN"/>
    <property type="match status" value="1"/>
</dbReference>
<accession>A0ABZ0SC06</accession>
<keyword evidence="4 9" id="KW-0812">Transmembrane</keyword>
<dbReference type="InterPro" id="IPR006685">
    <property type="entry name" value="MscS_channel_2nd"/>
</dbReference>
<dbReference type="InterPro" id="IPR011014">
    <property type="entry name" value="MscS_channel_TM-2"/>
</dbReference>
<dbReference type="Gene3D" id="3.30.70.100">
    <property type="match status" value="1"/>
</dbReference>
<evidence type="ECO:0000256" key="9">
    <source>
        <dbReference type="SAM" id="Phobius"/>
    </source>
</evidence>
<gene>
    <name evidence="14" type="primary">mscS_3</name>
    <name evidence="14" type="ORF">Thiowin_03141</name>
</gene>
<evidence type="ECO:0000256" key="8">
    <source>
        <dbReference type="SAM" id="MobiDB-lite"/>
    </source>
</evidence>
<feature type="domain" description="Mechanosensitive ion channel MscS C-terminal" evidence="12">
    <location>
        <begin position="811"/>
        <end position="896"/>
    </location>
</feature>
<keyword evidence="6 9" id="KW-0472">Membrane</keyword>
<keyword evidence="7" id="KW-0175">Coiled coil</keyword>
<comment type="similarity">
    <text evidence="2">Belongs to the MscS (TC 1.A.23) family.</text>
</comment>
<evidence type="ECO:0000256" key="7">
    <source>
        <dbReference type="SAM" id="Coils"/>
    </source>
</evidence>
<evidence type="ECO:0000259" key="12">
    <source>
        <dbReference type="Pfam" id="PF21082"/>
    </source>
</evidence>
<sequence length="922" mass="102185">MFIRPIAIFVFLILSAPSAVAQNTESSTGTDAESPASPSRPSDSSRADGRDSDSSSVPDSKLDYQVLTFNPAAIGLPDLPQPMSSANDFQSTLALIDARLAELEPRHDEAKERLAAVKVAAAAVSEEADTGEEISAQDDISATEINKTAADLSAGVENIAQRIELLHQLRVVVQRRATLAERLIGVKEEVTQRDEQLANLDEQGVALEPPFPVSLLDQQLAELVLTQASEEVAETRLKTATRRMAAITKELGAVVSARRAARDQLTQAESDTLADAERELLADALELARLRELLTLQELAASEHAVELARHEDRLAEMQQELLAARRDFLKSRAQLSDDMLDQRLADLKDTEESISAQIKDLQRRGDQAESALYQARQGLITASDDANRAVLEEWVAARQAELDAARSGVDSLTTALTDIDKIGDFWQLRFELMQDPEPTKAAQALRDIIAATTLASTEKDEIESRLNALRAIQLAQARHSSDPTLSDEQRKAAEVRSEALDLAERHGRELLETKDELLALLQGMRHQLEDLIENEALSLQLLQARETLTQWWDAELIVIDDQSIRVRELAMALAMFVVVLFAVSFVRVGAYRALSKSKRRSESSQSGDFYLAWSAVAGNTSQFFVLIAAFYVAMVFSGLASPTVKAWLWSGLIVAFYFQLAIWANAAAADYFNRRRSRRELRDPSTVTGYGVLMVFVRVGIWITMIVSLLAYFKYPIAGLLGALGVGSVAVGFALQNILGDVFSSMAIILDKPFRVGDFVKAGDTLGVIELIGVKTTRVRSLSGEQVVLSNSDLLNSRIHNFRHFKERRVSFRIGVVYQTPRALIERIPEMIREAIEEQPITRFDRAHFFEFGDFSLNFEIVYYVLAPDYDIYMDMQQGINLGIHRRFEDAGIDFAYPTQELILRRAPGSSRLSKAGVSSQ</sequence>
<keyword evidence="15" id="KW-1185">Reference proteome</keyword>
<feature type="domain" description="Mechanosensitive ion channel MscS" evidence="11">
    <location>
        <begin position="738"/>
        <end position="805"/>
    </location>
</feature>
<feature type="region of interest" description="Disordered" evidence="8">
    <location>
        <begin position="24"/>
        <end position="61"/>
    </location>
</feature>
<feature type="transmembrane region" description="Helical" evidence="9">
    <location>
        <begin position="718"/>
        <end position="740"/>
    </location>
</feature>
<evidence type="ECO:0000256" key="2">
    <source>
        <dbReference type="ARBA" id="ARBA00008017"/>
    </source>
</evidence>
<dbReference type="SUPFAM" id="SSF82689">
    <property type="entry name" value="Mechanosensitive channel protein MscS (YggB), C-terminal domain"/>
    <property type="match status" value="1"/>
</dbReference>
<evidence type="ECO:0000256" key="10">
    <source>
        <dbReference type="SAM" id="SignalP"/>
    </source>
</evidence>
<dbReference type="Pfam" id="PF21088">
    <property type="entry name" value="MS_channel_1st"/>
    <property type="match status" value="1"/>
</dbReference>
<evidence type="ECO:0000256" key="1">
    <source>
        <dbReference type="ARBA" id="ARBA00004651"/>
    </source>
</evidence>
<feature type="transmembrane region" description="Helical" evidence="9">
    <location>
        <begin position="610"/>
        <end position="635"/>
    </location>
</feature>
<feature type="coiled-coil region" evidence="7">
    <location>
        <begin position="486"/>
        <end position="535"/>
    </location>
</feature>
<dbReference type="InterPro" id="IPR049278">
    <property type="entry name" value="MS_channel_C"/>
</dbReference>
<dbReference type="EMBL" id="CP121472">
    <property type="protein sequence ID" value="WPL18090.1"/>
    <property type="molecule type" value="Genomic_DNA"/>
</dbReference>